<organism evidence="2 3">
    <name type="scientific">Panagrellus redivivus</name>
    <name type="common">Microworm</name>
    <dbReference type="NCBI Taxonomy" id="6233"/>
    <lineage>
        <taxon>Eukaryota</taxon>
        <taxon>Metazoa</taxon>
        <taxon>Ecdysozoa</taxon>
        <taxon>Nematoda</taxon>
        <taxon>Chromadorea</taxon>
        <taxon>Rhabditida</taxon>
        <taxon>Tylenchina</taxon>
        <taxon>Panagrolaimomorpha</taxon>
        <taxon>Panagrolaimoidea</taxon>
        <taxon>Panagrolaimidae</taxon>
        <taxon>Panagrellus</taxon>
    </lineage>
</organism>
<evidence type="ECO:0000256" key="1">
    <source>
        <dbReference type="SAM" id="SignalP"/>
    </source>
</evidence>
<evidence type="ECO:0000313" key="3">
    <source>
        <dbReference type="WBParaSite" id="Pan_g9161.t1"/>
    </source>
</evidence>
<dbReference type="SUPFAM" id="SSF55797">
    <property type="entry name" value="PR-1-like"/>
    <property type="match status" value="1"/>
</dbReference>
<accession>A0A7E4W9Z1</accession>
<reference evidence="2" key="1">
    <citation type="journal article" date="2013" name="Genetics">
        <title>The draft genome and transcriptome of Panagrellus redivivus are shaped by the harsh demands of a free-living lifestyle.</title>
        <authorList>
            <person name="Srinivasan J."/>
            <person name="Dillman A.R."/>
            <person name="Macchietto M.G."/>
            <person name="Heikkinen L."/>
            <person name="Lakso M."/>
            <person name="Fracchia K.M."/>
            <person name="Antoshechkin I."/>
            <person name="Mortazavi A."/>
            <person name="Wong G."/>
            <person name="Sternberg P.W."/>
        </authorList>
    </citation>
    <scope>NUCLEOTIDE SEQUENCE [LARGE SCALE GENOMIC DNA]</scope>
    <source>
        <strain evidence="2">MT8872</strain>
    </source>
</reference>
<dbReference type="AlphaFoldDB" id="A0A7E4W9Z1"/>
<proteinExistence type="predicted"/>
<feature type="signal peptide" evidence="1">
    <location>
        <begin position="1"/>
        <end position="23"/>
    </location>
</feature>
<keyword evidence="1" id="KW-0732">Signal</keyword>
<dbReference type="Proteomes" id="UP000492821">
    <property type="component" value="Unassembled WGS sequence"/>
</dbReference>
<name>A0A7E4W9Z1_PANRE</name>
<evidence type="ECO:0000313" key="2">
    <source>
        <dbReference type="Proteomes" id="UP000492821"/>
    </source>
</evidence>
<reference evidence="3" key="2">
    <citation type="submission" date="2020-10" db="UniProtKB">
        <authorList>
            <consortium name="WormBaseParasite"/>
        </authorList>
    </citation>
    <scope>IDENTIFICATION</scope>
</reference>
<protein>
    <submittedName>
        <fullName evidence="3">SCP domain-containing protein</fullName>
    </submittedName>
</protein>
<sequence length="723" mass="79670">MTGLLSTVVAVLVLAFLGTVTDSAYVCSSISPFVNQTTEQCMNKVETGSEMSNEERQSAVDAINMIRTCIANQYEFNSGKTKSANFRKIRYACDIEATLKFTCPAADEIFESDRRVFRKIVAWSSSSVFFGIVPFLPDVDIDEQTQKPKNPSDYEMDTMKFYLTGEAGAAEIGCYKRKCDDKAYLACSSHTDIDDWRPLYTAGNRCQSNVDCKDPEYPICDMELGLCQQGNLPYRCGQHQNPTVRIREEMCLDSVTTESNMSNAERQLIVDAMNLHRGFITNQCDAWGSGTPESANMLKVHYNCELEKQVKFECPEAGPENWKSDATVFRQIGDPNFIVFRTSIMWRLKPLMSDVKIDSNTQALLNATVSGSEFLSFALNNDVSEVGCYLKPCHDKEYIACTTGHPFDVTKPLYKRGNRCQKNADCIVAGYHICNMEFGLCDKGGCQKDADCTDAASPVCNLESRTCGPLTCKFSDSSLAVDACKDLRACTEATDKAEPEKQFCRSTVIIADRNNYNTFTVKGFGAAVGEKHLLASVSSKFTKYGTSELYVIVGGMTILRAADVLPTIYIGSFNLKAWQDLTLVKLAGASSFKFNDYLQVKQVGPGSQDKSLTLRLGTDKIDVDSILLQRDAECEKIFSLDSTMKYVPNSNMACGLDDTDKGTVALSGAPLADVALTDGKHALHGIRSVASLDPGHRNGFLVTRIAPNCNWLFRASEGAVKCV</sequence>
<dbReference type="InterPro" id="IPR035940">
    <property type="entry name" value="CAP_sf"/>
</dbReference>
<dbReference type="WBParaSite" id="Pan_g9161.t1">
    <property type="protein sequence ID" value="Pan_g9161.t1"/>
    <property type="gene ID" value="Pan_g9161"/>
</dbReference>
<feature type="chain" id="PRO_5028814987" evidence="1">
    <location>
        <begin position="24"/>
        <end position="723"/>
    </location>
</feature>
<keyword evidence="2" id="KW-1185">Reference proteome</keyword>
<dbReference type="Gene3D" id="3.40.33.10">
    <property type="entry name" value="CAP"/>
    <property type="match status" value="2"/>
</dbReference>